<dbReference type="HOGENOM" id="CLU_2148056_0_0_1"/>
<gene>
    <name evidence="2" type="ORF">CAEBREN_31660</name>
</gene>
<name>G0N7I4_CAEBE</name>
<accession>G0N7I4</accession>
<sequence>MMLQPPKLENHSSEDSESTGRSSESPSNIDDLMEDDVNQKDIDEEEDLLDAENELEMTARVKKLESNLVFIMHQLTSIMTHLHVKGCECTTCIHVKQKGAAKKESAKAPKKL</sequence>
<keyword evidence="3" id="KW-1185">Reference proteome</keyword>
<dbReference type="AlphaFoldDB" id="G0N7I4"/>
<feature type="region of interest" description="Disordered" evidence="1">
    <location>
        <begin position="1"/>
        <end position="42"/>
    </location>
</feature>
<dbReference type="InParanoid" id="G0N7I4"/>
<dbReference type="Proteomes" id="UP000008068">
    <property type="component" value="Unassembled WGS sequence"/>
</dbReference>
<evidence type="ECO:0000313" key="2">
    <source>
        <dbReference type="EMBL" id="EGT54694.1"/>
    </source>
</evidence>
<dbReference type="STRING" id="135651.G0N7I4"/>
<dbReference type="PANTHER" id="PTHR36522">
    <property type="entry name" value="AT HOOK-CONTAINING PROTEIN ATTF-4"/>
    <property type="match status" value="1"/>
</dbReference>
<organism evidence="3">
    <name type="scientific">Caenorhabditis brenneri</name>
    <name type="common">Nematode worm</name>
    <dbReference type="NCBI Taxonomy" id="135651"/>
    <lineage>
        <taxon>Eukaryota</taxon>
        <taxon>Metazoa</taxon>
        <taxon>Ecdysozoa</taxon>
        <taxon>Nematoda</taxon>
        <taxon>Chromadorea</taxon>
        <taxon>Rhabditida</taxon>
        <taxon>Rhabditina</taxon>
        <taxon>Rhabditomorpha</taxon>
        <taxon>Rhabditoidea</taxon>
        <taxon>Rhabditidae</taxon>
        <taxon>Peloderinae</taxon>
        <taxon>Caenorhabditis</taxon>
    </lineage>
</organism>
<feature type="compositionally biased region" description="Acidic residues" evidence="1">
    <location>
        <begin position="31"/>
        <end position="42"/>
    </location>
</feature>
<dbReference type="PANTHER" id="PTHR36522:SF1">
    <property type="entry name" value="AT HOOK-CONTAINING PROTEIN ATTF-4"/>
    <property type="match status" value="1"/>
</dbReference>
<evidence type="ECO:0000256" key="1">
    <source>
        <dbReference type="SAM" id="MobiDB-lite"/>
    </source>
</evidence>
<evidence type="ECO:0000313" key="3">
    <source>
        <dbReference type="Proteomes" id="UP000008068"/>
    </source>
</evidence>
<proteinExistence type="predicted"/>
<reference evidence="3" key="1">
    <citation type="submission" date="2011-07" db="EMBL/GenBank/DDBJ databases">
        <authorList>
            <consortium name="Caenorhabditis brenneri Sequencing and Analysis Consortium"/>
            <person name="Wilson R.K."/>
        </authorList>
    </citation>
    <scope>NUCLEOTIDE SEQUENCE [LARGE SCALE GENOMIC DNA]</scope>
    <source>
        <strain evidence="3">PB2801</strain>
    </source>
</reference>
<dbReference type="InterPro" id="IPR038839">
    <property type="entry name" value="Attf-4-like"/>
</dbReference>
<protein>
    <submittedName>
        <fullName evidence="2">Uncharacterized protein</fullName>
    </submittedName>
</protein>
<dbReference type="EMBL" id="GL379847">
    <property type="protein sequence ID" value="EGT54694.1"/>
    <property type="molecule type" value="Genomic_DNA"/>
</dbReference>